<protein>
    <submittedName>
        <fullName evidence="1">Uncharacterized protein</fullName>
    </submittedName>
</protein>
<gene>
    <name evidence="1" type="ORF">PWJ79_01280</name>
</gene>
<dbReference type="EMBL" id="CP118390">
    <property type="protein sequence ID" value="WDU91322.1"/>
    <property type="molecule type" value="Genomic_DNA"/>
</dbReference>
<reference evidence="1" key="1">
    <citation type="submission" date="2022-10" db="EMBL/GenBank/DDBJ databases">
        <title>Complete genome of Ep21-8.</title>
        <authorList>
            <person name="Kang Y.-R."/>
            <person name="Kim D.-H."/>
        </authorList>
    </citation>
    <scope>NUCLEOTIDE SEQUENCE</scope>
    <source>
        <strain evidence="1">Ep21-8</strain>
    </source>
</reference>
<proteinExistence type="predicted"/>
<name>A0AAQ3C2T5_EDWPI</name>
<dbReference type="GeneID" id="72527152"/>
<dbReference type="RefSeq" id="WP_146203341.1">
    <property type="nucleotide sequence ID" value="NC_013508.1"/>
</dbReference>
<dbReference type="Proteomes" id="UP001223683">
    <property type="component" value="Chromosome"/>
</dbReference>
<organism evidence="1 2">
    <name type="scientific">Edwardsiella piscicida</name>
    <dbReference type="NCBI Taxonomy" id="1263550"/>
    <lineage>
        <taxon>Bacteria</taxon>
        <taxon>Pseudomonadati</taxon>
        <taxon>Pseudomonadota</taxon>
        <taxon>Gammaproteobacteria</taxon>
        <taxon>Enterobacterales</taxon>
        <taxon>Hafniaceae</taxon>
        <taxon>Edwardsiella</taxon>
    </lineage>
</organism>
<evidence type="ECO:0000313" key="2">
    <source>
        <dbReference type="Proteomes" id="UP001223683"/>
    </source>
</evidence>
<sequence>MTCCSGSVESVADKSVAARQQIEKLQDMLSSQDAAHKEKFIALVNDNLAQANILDGRQISSNSDIKTEYTSEFSLDKIANVVIKALDAVAKATDPLVPNPATSPDALAAYGDLVNSVAEAAKSSSKAAASLSFSMTRLSPGMFSFLYATTVNILDEDTYGTEAVCSTAVYYCFIQSIDDIKSQAEFNSALIDAQSLIHMKTLQAALIDELSDGSIDINVWTAKDTAYSAAIQRLQERLDAHKFKGKPPLLGGSNTLLQQSPSEASLVANAAVEKLEKMGPVFNIAIERTKNRLNNFYF</sequence>
<dbReference type="AlphaFoldDB" id="A0AAQ3C2T5"/>
<evidence type="ECO:0000313" key="1">
    <source>
        <dbReference type="EMBL" id="WDU91322.1"/>
    </source>
</evidence>
<accession>A0AAQ3C2T5</accession>